<feature type="compositionally biased region" description="Low complexity" evidence="5">
    <location>
        <begin position="614"/>
        <end position="630"/>
    </location>
</feature>
<dbReference type="OrthoDB" id="9799639at2"/>
<evidence type="ECO:0000256" key="5">
    <source>
        <dbReference type="SAM" id="MobiDB-lite"/>
    </source>
</evidence>
<feature type="compositionally biased region" description="Basic residues" evidence="5">
    <location>
        <begin position="803"/>
        <end position="816"/>
    </location>
</feature>
<feature type="compositionally biased region" description="Basic and acidic residues" evidence="5">
    <location>
        <begin position="576"/>
        <end position="587"/>
    </location>
</feature>
<dbReference type="RefSeq" id="WP_005987642.1">
    <property type="nucleotide sequence ID" value="NZ_AOSV01000027.1"/>
</dbReference>
<evidence type="ECO:0000256" key="4">
    <source>
        <dbReference type="ARBA" id="ARBA00023014"/>
    </source>
</evidence>
<dbReference type="GO" id="GO:0032259">
    <property type="term" value="P:methylation"/>
    <property type="evidence" value="ECO:0007669"/>
    <property type="project" value="UniProtKB-KW"/>
</dbReference>
<reference evidence="6 7" key="1">
    <citation type="journal article" date="2013" name="Genome Announc.">
        <title>Draft Genome Sequence for Desulfovibrio africanus Strain PCS.</title>
        <authorList>
            <person name="Brown S.D."/>
            <person name="Utturkar S.M."/>
            <person name="Arkin A.P."/>
            <person name="Deutschbauer A.M."/>
            <person name="Elias D.A."/>
            <person name="Hazen T.C."/>
            <person name="Chakraborty R."/>
        </authorList>
    </citation>
    <scope>NUCLEOTIDE SEQUENCE [LARGE SCALE GENOMIC DNA]</scope>
    <source>
        <strain evidence="6 7">PCS</strain>
    </source>
</reference>
<feature type="compositionally biased region" description="Low complexity" evidence="5">
    <location>
        <begin position="511"/>
        <end position="526"/>
    </location>
</feature>
<proteinExistence type="predicted"/>
<evidence type="ECO:0000256" key="3">
    <source>
        <dbReference type="ARBA" id="ARBA00023004"/>
    </source>
</evidence>
<dbReference type="InterPro" id="IPR015324">
    <property type="entry name" value="Ribosomal_Rsm22-like"/>
</dbReference>
<feature type="compositionally biased region" description="Basic and acidic residues" evidence="5">
    <location>
        <begin position="395"/>
        <end position="419"/>
    </location>
</feature>
<keyword evidence="2" id="KW-0809">Transit peptide</keyword>
<protein>
    <submittedName>
        <fullName evidence="6">Ribosomal methyltransferase Rsm22</fullName>
    </submittedName>
</protein>
<feature type="compositionally biased region" description="Basic and acidic residues" evidence="5">
    <location>
        <begin position="596"/>
        <end position="608"/>
    </location>
</feature>
<feature type="compositionally biased region" description="Basic and acidic residues" evidence="5">
    <location>
        <begin position="728"/>
        <end position="762"/>
    </location>
</feature>
<name>M5PRM0_DESAF</name>
<keyword evidence="6" id="KW-0489">Methyltransferase</keyword>
<dbReference type="EMBL" id="AOSV01000027">
    <property type="protein sequence ID" value="EMG36784.1"/>
    <property type="molecule type" value="Genomic_DNA"/>
</dbReference>
<feature type="compositionally biased region" description="Basic and acidic residues" evidence="5">
    <location>
        <begin position="542"/>
        <end position="554"/>
    </location>
</feature>
<evidence type="ECO:0000256" key="2">
    <source>
        <dbReference type="ARBA" id="ARBA00022946"/>
    </source>
</evidence>
<dbReference type="GO" id="GO:0051536">
    <property type="term" value="F:iron-sulfur cluster binding"/>
    <property type="evidence" value="ECO:0007669"/>
    <property type="project" value="UniProtKB-KW"/>
</dbReference>
<dbReference type="PATRIC" id="fig|1262666.3.peg.2525"/>
<feature type="compositionally biased region" description="Basic and acidic residues" evidence="5">
    <location>
        <begin position="449"/>
        <end position="460"/>
    </location>
</feature>
<sequence length="816" mass="89884">MCPESQDPRPAGSPPRSSACLFPPLTAEAARLLEGYGLIAAKVLDLKPKHRRELPFSIRRLSHELTDERAQGFAPKYMSDAASLAAYVAFFLPWNLYRLTRLMSGLELDLPDNAVCVDLGSGPLTAVQALWIAKPELRQRKLRFFCLDRAAQPMRVGLNLFRALVGQDTPWRIELVQGAMGARLPARADLLIAANVLNEFSTRTGEGREERMAQSLARQTTENARMLLVEPGTRTGGRLLSALRTELAEEGFMPLAPCTHVAECPMPGTTGKAWCHFQFGVVGAPQWLQRMSEDVGFRRRGVALSFLYTGRGEAARSPAEMSGVRMISDVFELTGVGFRAGRYGCAEAGLVIAAGDEHELKRLPSGCLWRPRQQPEEPLRDAKTDAIILPLEPLNEPRRAVRPDMREETHKSAREEVRRPRPAYVPKPNKAPGILKVRNMALQAFRAGQSEERESGEGVRKSGPGPQREPAGTTAKPWAGKVRDDKFKGGQPRSSTPRADQDRSGKPSFDGPKSGKPFPVKPGPKGRQSRPGDFEASPYAGKSERPRETGPEHRGKFKPKPAFGGPKSNKPFPGKPDFKGRQGRPEDFEASPYAGKTERPREAGPERRGKFKPKPAFGGPKSGKPFSGKPGPKGRQGKPEDFEASPYAGKAERPREAGPERRGEFKPRAAAAHSERGYAPRGQAEGRRFEKRGTGPSGEKPKSFGKGKPHSDQRTPSTQRHGQPAGQKTDKAYGPRDGRPSERGGRASERESGRPERADRRGAQNTNGRPEQRRDLRPDERKAKSRPDSEERESRERDERKPRGPKRGRGSGKGGR</sequence>
<keyword evidence="6" id="KW-0808">Transferase</keyword>
<feature type="compositionally biased region" description="Basic and acidic residues" evidence="5">
    <location>
        <begin position="650"/>
        <end position="693"/>
    </location>
</feature>
<feature type="region of interest" description="Disordered" evidence="5">
    <location>
        <begin position="447"/>
        <end position="816"/>
    </location>
</feature>
<comment type="caution">
    <text evidence="6">The sequence shown here is derived from an EMBL/GenBank/DDBJ whole genome shotgun (WGS) entry which is preliminary data.</text>
</comment>
<feature type="region of interest" description="Disordered" evidence="5">
    <location>
        <begin position="395"/>
        <end position="435"/>
    </location>
</feature>
<dbReference type="GO" id="GO:0046872">
    <property type="term" value="F:metal ion binding"/>
    <property type="evidence" value="ECO:0007669"/>
    <property type="project" value="UniProtKB-KW"/>
</dbReference>
<dbReference type="Pfam" id="PF09243">
    <property type="entry name" value="Rsm22"/>
    <property type="match status" value="1"/>
</dbReference>
<gene>
    <name evidence="6" type="ORF">PCS_02480</name>
</gene>
<keyword evidence="1" id="KW-0479">Metal-binding</keyword>
<dbReference type="Proteomes" id="UP000011922">
    <property type="component" value="Unassembled WGS sequence"/>
</dbReference>
<feature type="compositionally biased region" description="Basic and acidic residues" evidence="5">
    <location>
        <begin position="770"/>
        <end position="802"/>
    </location>
</feature>
<evidence type="ECO:0000313" key="6">
    <source>
        <dbReference type="EMBL" id="EMG36784.1"/>
    </source>
</evidence>
<organism evidence="6 7">
    <name type="scientific">Desulfocurvibacter africanus PCS</name>
    <dbReference type="NCBI Taxonomy" id="1262666"/>
    <lineage>
        <taxon>Bacteria</taxon>
        <taxon>Pseudomonadati</taxon>
        <taxon>Thermodesulfobacteriota</taxon>
        <taxon>Desulfovibrionia</taxon>
        <taxon>Desulfovibrionales</taxon>
        <taxon>Desulfovibrionaceae</taxon>
        <taxon>Desulfocurvibacter</taxon>
    </lineage>
</organism>
<dbReference type="GO" id="GO:0006412">
    <property type="term" value="P:translation"/>
    <property type="evidence" value="ECO:0007669"/>
    <property type="project" value="InterPro"/>
</dbReference>
<evidence type="ECO:0000313" key="7">
    <source>
        <dbReference type="Proteomes" id="UP000011922"/>
    </source>
</evidence>
<keyword evidence="3" id="KW-0408">Iron</keyword>
<dbReference type="AlphaFoldDB" id="M5PRM0"/>
<accession>M5PRM0</accession>
<keyword evidence="4" id="KW-0411">Iron-sulfur</keyword>
<dbReference type="GO" id="GO:0008168">
    <property type="term" value="F:methyltransferase activity"/>
    <property type="evidence" value="ECO:0007669"/>
    <property type="project" value="UniProtKB-KW"/>
</dbReference>
<evidence type="ECO:0000256" key="1">
    <source>
        <dbReference type="ARBA" id="ARBA00022723"/>
    </source>
</evidence>